<proteinExistence type="predicted"/>
<protein>
    <submittedName>
        <fullName evidence="1">Uncharacterized protein</fullName>
    </submittedName>
</protein>
<keyword evidence="2" id="KW-1185">Reference proteome</keyword>
<accession>A0A6I7HSE6</accession>
<reference evidence="1 2" key="1">
    <citation type="submission" date="2018-07" db="EMBL/GenBank/DDBJ databases">
        <title>Genomic Encyclopedia of Type Strains, Phase IV (KMG-IV): sequencing the most valuable type-strain genomes for metagenomic binning, comparative biology and taxonomic classification.</title>
        <authorList>
            <person name="Goeker M."/>
        </authorList>
    </citation>
    <scope>NUCLEOTIDE SEQUENCE [LARGE SCALE GENOMIC DNA]</scope>
    <source>
        <strain evidence="1 2">DSM 25528</strain>
    </source>
</reference>
<dbReference type="EMBL" id="QPIX01000001">
    <property type="protein sequence ID" value="RCW28270.1"/>
    <property type="molecule type" value="Genomic_DNA"/>
</dbReference>
<dbReference type="Proteomes" id="UP000252582">
    <property type="component" value="Unassembled WGS sequence"/>
</dbReference>
<evidence type="ECO:0000313" key="2">
    <source>
        <dbReference type="Proteomes" id="UP000252582"/>
    </source>
</evidence>
<comment type="caution">
    <text evidence="1">The sequence shown here is derived from an EMBL/GenBank/DDBJ whole genome shotgun (WGS) entry which is preliminary data.</text>
</comment>
<sequence>MPRKKTGLERFLSFNQHRKRWGARRHLPTEVDFAVLKAAIVEGGEQQQTRGSEKSLDEHLANLRREFSGRSELVYHHAKLIVLLRREFRVKETFAQFKGLWESEAEFLCEHLNIRWLVSAADTFADHDPDRAVRNAALLVSLLVNTVKVYETERFITAAAGNSVLDDRIELLQTELVPLFEGLSCFTVGTDDTLRNMRWRLEKAFDDGVLGMILKTVYDRLQVNDTVFARLRALHRRDRTGWW</sequence>
<organism evidence="1 2">
    <name type="scientific">Ciceribacter lividus</name>
    <dbReference type="NCBI Taxonomy" id="1197950"/>
    <lineage>
        <taxon>Bacteria</taxon>
        <taxon>Pseudomonadati</taxon>
        <taxon>Pseudomonadota</taxon>
        <taxon>Alphaproteobacteria</taxon>
        <taxon>Hyphomicrobiales</taxon>
        <taxon>Rhizobiaceae</taxon>
        <taxon>Ciceribacter</taxon>
    </lineage>
</organism>
<dbReference type="AlphaFoldDB" id="A0A6I7HSE6"/>
<name>A0A6I7HSE6_9HYPH</name>
<gene>
    <name evidence="1" type="ORF">DFR48_101280</name>
</gene>
<evidence type="ECO:0000313" key="1">
    <source>
        <dbReference type="EMBL" id="RCW28270.1"/>
    </source>
</evidence>
<dbReference type="RefSeq" id="WP_114361370.1">
    <property type="nucleotide sequence ID" value="NZ_QPIX01000001.1"/>
</dbReference>